<reference evidence="1 2" key="1">
    <citation type="submission" date="2021-06" db="EMBL/GenBank/DDBJ databases">
        <title>Caerostris darwini draft genome.</title>
        <authorList>
            <person name="Kono N."/>
            <person name="Arakawa K."/>
        </authorList>
    </citation>
    <scope>NUCLEOTIDE SEQUENCE [LARGE SCALE GENOMIC DNA]</scope>
</reference>
<dbReference type="Proteomes" id="UP001054837">
    <property type="component" value="Unassembled WGS sequence"/>
</dbReference>
<dbReference type="AlphaFoldDB" id="A0AAV4MDI4"/>
<proteinExistence type="predicted"/>
<sequence>MWLRVSWNSMGRRETLRKTAKDKLFSLKAAAWDKQREVFVLLSLRIAADTIGRKTKAQNSSQQKVLFRCCSCLTLDSATSKILKRKKCAFLKHALPVSFGFF</sequence>
<gene>
    <name evidence="1" type="ORF">CDAR_280641</name>
</gene>
<accession>A0AAV4MDI4</accession>
<protein>
    <submittedName>
        <fullName evidence="1">Uncharacterized protein</fullName>
    </submittedName>
</protein>
<keyword evidence="2" id="KW-1185">Reference proteome</keyword>
<comment type="caution">
    <text evidence="1">The sequence shown here is derived from an EMBL/GenBank/DDBJ whole genome shotgun (WGS) entry which is preliminary data.</text>
</comment>
<name>A0AAV4MDI4_9ARAC</name>
<evidence type="ECO:0000313" key="2">
    <source>
        <dbReference type="Proteomes" id="UP001054837"/>
    </source>
</evidence>
<dbReference type="EMBL" id="BPLQ01000371">
    <property type="protein sequence ID" value="GIX70483.1"/>
    <property type="molecule type" value="Genomic_DNA"/>
</dbReference>
<organism evidence="1 2">
    <name type="scientific">Caerostris darwini</name>
    <dbReference type="NCBI Taxonomy" id="1538125"/>
    <lineage>
        <taxon>Eukaryota</taxon>
        <taxon>Metazoa</taxon>
        <taxon>Ecdysozoa</taxon>
        <taxon>Arthropoda</taxon>
        <taxon>Chelicerata</taxon>
        <taxon>Arachnida</taxon>
        <taxon>Araneae</taxon>
        <taxon>Araneomorphae</taxon>
        <taxon>Entelegynae</taxon>
        <taxon>Araneoidea</taxon>
        <taxon>Araneidae</taxon>
        <taxon>Caerostris</taxon>
    </lineage>
</organism>
<evidence type="ECO:0000313" key="1">
    <source>
        <dbReference type="EMBL" id="GIX70483.1"/>
    </source>
</evidence>